<dbReference type="PANTHER" id="PTHR45856">
    <property type="entry name" value="ALPHA/BETA-HYDROLASES SUPERFAMILY PROTEIN"/>
    <property type="match status" value="1"/>
</dbReference>
<dbReference type="AlphaFoldDB" id="A0A9P6JV98"/>
<reference evidence="6" key="1">
    <citation type="submission" date="2020-11" db="EMBL/GenBank/DDBJ databases">
        <authorList>
            <consortium name="DOE Joint Genome Institute"/>
            <person name="Ahrendt S."/>
            <person name="Riley R."/>
            <person name="Andreopoulos W."/>
            <person name="Labutti K."/>
            <person name="Pangilinan J."/>
            <person name="Ruiz-Duenas F.J."/>
            <person name="Barrasa J.M."/>
            <person name="Sanchez-Garcia M."/>
            <person name="Camarero S."/>
            <person name="Miyauchi S."/>
            <person name="Serrano A."/>
            <person name="Linde D."/>
            <person name="Babiker R."/>
            <person name="Drula E."/>
            <person name="Ayuso-Fernandez I."/>
            <person name="Pacheco R."/>
            <person name="Padilla G."/>
            <person name="Ferreira P."/>
            <person name="Barriuso J."/>
            <person name="Kellner H."/>
            <person name="Castanera R."/>
            <person name="Alfaro M."/>
            <person name="Ramirez L."/>
            <person name="Pisabarro A.G."/>
            <person name="Kuo A."/>
            <person name="Tritt A."/>
            <person name="Lipzen A."/>
            <person name="He G."/>
            <person name="Yan M."/>
            <person name="Ng V."/>
            <person name="Cullen D."/>
            <person name="Martin F."/>
            <person name="Rosso M.-N."/>
            <person name="Henrissat B."/>
            <person name="Hibbett D."/>
            <person name="Martinez A.T."/>
            <person name="Grigoriev I.V."/>
        </authorList>
    </citation>
    <scope>NUCLEOTIDE SEQUENCE</scope>
    <source>
        <strain evidence="6">CBS 506.95</strain>
    </source>
</reference>
<dbReference type="InterPro" id="IPR002921">
    <property type="entry name" value="Fungal_lipase-type"/>
</dbReference>
<comment type="catalytic activity">
    <reaction evidence="4">
        <text>a monoacylglycerol + H2O = glycerol + a fatty acid + H(+)</text>
        <dbReference type="Rhea" id="RHEA:15245"/>
        <dbReference type="ChEBI" id="CHEBI:15377"/>
        <dbReference type="ChEBI" id="CHEBI:15378"/>
        <dbReference type="ChEBI" id="CHEBI:17408"/>
        <dbReference type="ChEBI" id="CHEBI:17754"/>
        <dbReference type="ChEBI" id="CHEBI:28868"/>
    </reaction>
</comment>
<comment type="similarity">
    <text evidence="2">Belongs to the AB hydrolase superfamily. Lipase family. Class 3 subfamily.</text>
</comment>
<dbReference type="OrthoDB" id="426718at2759"/>
<evidence type="ECO:0000256" key="3">
    <source>
        <dbReference type="ARBA" id="ARBA00047591"/>
    </source>
</evidence>
<dbReference type="SUPFAM" id="SSF53474">
    <property type="entry name" value="alpha/beta-Hydrolases"/>
    <property type="match status" value="1"/>
</dbReference>
<dbReference type="PANTHER" id="PTHR45856:SF24">
    <property type="entry name" value="FUNGAL LIPASE-LIKE DOMAIN-CONTAINING PROTEIN"/>
    <property type="match status" value="1"/>
</dbReference>
<evidence type="ECO:0000313" key="7">
    <source>
        <dbReference type="Proteomes" id="UP000807306"/>
    </source>
</evidence>
<gene>
    <name evidence="6" type="ORF">CPB83DRAFT_757088</name>
</gene>
<sequence>MAHWRAEQQARMYALEKLDNFRWISNIMAGYGRQELSEDDVVPETTLQYSGQFSEIVYSSVSPELLIKHYEILAQPEFPLEHFNALRDCITAGSYRGTLADVPTYIFIRRNSGQTQLVVSICGTASPDQFRQDLRVLKTPHRSGHGNAHTGFLALYDGIKADLMKGIQDLVITGHSMEGSIAYLLCLDLLADYDAMISTLRIRIVSFGAPRTGDTQLVNYFHTKVEAFWQRSGRASFVEYAVKGYSDGIPAVPPVIMGYQHFCEEPFYSAYGRLYRVPTADSEYATFRFKDGENQNRTLFPQGSHNYYNSRDLEGFRRKLDWLVEAKFPEPGWEDHYRDKLRDSNSRS</sequence>
<keyword evidence="7" id="KW-1185">Reference proteome</keyword>
<evidence type="ECO:0000259" key="5">
    <source>
        <dbReference type="Pfam" id="PF01764"/>
    </source>
</evidence>
<comment type="caution">
    <text evidence="6">The sequence shown here is derived from an EMBL/GenBank/DDBJ whole genome shotgun (WGS) entry which is preliminary data.</text>
</comment>
<evidence type="ECO:0000313" key="6">
    <source>
        <dbReference type="EMBL" id="KAF9533748.1"/>
    </source>
</evidence>
<dbReference type="Proteomes" id="UP000807306">
    <property type="component" value="Unassembled WGS sequence"/>
</dbReference>
<keyword evidence="6" id="KW-0378">Hydrolase</keyword>
<dbReference type="InterPro" id="IPR029058">
    <property type="entry name" value="AB_hydrolase_fold"/>
</dbReference>
<dbReference type="Gene3D" id="3.40.50.1820">
    <property type="entry name" value="alpha/beta hydrolase"/>
    <property type="match status" value="1"/>
</dbReference>
<feature type="domain" description="Fungal lipase-type" evidence="5">
    <location>
        <begin position="118"/>
        <end position="253"/>
    </location>
</feature>
<dbReference type="GO" id="GO:0006629">
    <property type="term" value="P:lipid metabolic process"/>
    <property type="evidence" value="ECO:0007669"/>
    <property type="project" value="InterPro"/>
</dbReference>
<organism evidence="6 7">
    <name type="scientific">Crepidotus variabilis</name>
    <dbReference type="NCBI Taxonomy" id="179855"/>
    <lineage>
        <taxon>Eukaryota</taxon>
        <taxon>Fungi</taxon>
        <taxon>Dikarya</taxon>
        <taxon>Basidiomycota</taxon>
        <taxon>Agaricomycotina</taxon>
        <taxon>Agaricomycetes</taxon>
        <taxon>Agaricomycetidae</taxon>
        <taxon>Agaricales</taxon>
        <taxon>Agaricineae</taxon>
        <taxon>Crepidotaceae</taxon>
        <taxon>Crepidotus</taxon>
    </lineage>
</organism>
<dbReference type="CDD" id="cd00519">
    <property type="entry name" value="Lipase_3"/>
    <property type="match status" value="1"/>
</dbReference>
<dbReference type="EMBL" id="MU157827">
    <property type="protein sequence ID" value="KAF9533748.1"/>
    <property type="molecule type" value="Genomic_DNA"/>
</dbReference>
<protein>
    <submittedName>
        <fullName evidence="6">Alpha/Beta hydrolase protein</fullName>
    </submittedName>
</protein>
<name>A0A9P6JV98_9AGAR</name>
<accession>A0A9P6JV98</accession>
<evidence type="ECO:0000256" key="4">
    <source>
        <dbReference type="ARBA" id="ARBA00048461"/>
    </source>
</evidence>
<proteinExistence type="inferred from homology"/>
<keyword evidence="1" id="KW-1015">Disulfide bond</keyword>
<evidence type="ECO:0000256" key="2">
    <source>
        <dbReference type="ARBA" id="ARBA00043996"/>
    </source>
</evidence>
<comment type="catalytic activity">
    <reaction evidence="3">
        <text>a diacylglycerol + H2O = a monoacylglycerol + a fatty acid + H(+)</text>
        <dbReference type="Rhea" id="RHEA:32731"/>
        <dbReference type="ChEBI" id="CHEBI:15377"/>
        <dbReference type="ChEBI" id="CHEBI:15378"/>
        <dbReference type="ChEBI" id="CHEBI:17408"/>
        <dbReference type="ChEBI" id="CHEBI:18035"/>
        <dbReference type="ChEBI" id="CHEBI:28868"/>
    </reaction>
</comment>
<evidence type="ECO:0000256" key="1">
    <source>
        <dbReference type="ARBA" id="ARBA00023157"/>
    </source>
</evidence>
<dbReference type="InterPro" id="IPR051218">
    <property type="entry name" value="Sec_MonoDiacylglyc_Lipase"/>
</dbReference>
<dbReference type="GO" id="GO:0016787">
    <property type="term" value="F:hydrolase activity"/>
    <property type="evidence" value="ECO:0007669"/>
    <property type="project" value="UniProtKB-KW"/>
</dbReference>
<dbReference type="Pfam" id="PF01764">
    <property type="entry name" value="Lipase_3"/>
    <property type="match status" value="1"/>
</dbReference>